<evidence type="ECO:0000313" key="1">
    <source>
        <dbReference type="EMBL" id="AZI53878.1"/>
    </source>
</evidence>
<dbReference type="AlphaFoldDB" id="A0A3G8ZMG6"/>
<reference evidence="3" key="2">
    <citation type="submission" date="2018-11" db="EMBL/GenBank/DDBJ databases">
        <title>Proposal to divide the Flavobacteriaceae and reorganize its genera based on Amino Acid Identity values calculated from whole genome sequences.</title>
        <authorList>
            <person name="Nicholson A.C."/>
            <person name="Gulvik C.A."/>
            <person name="Whitney A.M."/>
            <person name="Sheth M."/>
            <person name="Batra D."/>
            <person name="Pryor J."/>
            <person name="Bernardet J.-F."/>
            <person name="Hugo C."/>
            <person name="Kampfer P."/>
            <person name="Newman J.D."/>
            <person name="McQuiston J.R."/>
        </authorList>
    </citation>
    <scope>NUCLEOTIDE SEQUENCE [LARGE SCALE GENOMIC DNA]</scope>
    <source>
        <strain evidence="3">H6466</strain>
    </source>
</reference>
<dbReference type="EMBL" id="CP034160">
    <property type="protein sequence ID" value="AZI53878.1"/>
    <property type="molecule type" value="Genomic_DNA"/>
</dbReference>
<reference evidence="2 3" key="1">
    <citation type="submission" date="2018-11" db="EMBL/GenBank/DDBJ databases">
        <title>Proposal to divide the Flavobacteriaceae and reorganize its genera based on Amino Acid Identity values calculated from whole genome sequences.</title>
        <authorList>
            <person name="Nicholson A.C."/>
            <person name="Gulvik C.A."/>
            <person name="Whitney A.M."/>
            <person name="Humrighouse B.W."/>
            <person name="Bell M."/>
            <person name="Holmes B."/>
            <person name="Steigerwalt A."/>
            <person name="Villarma A."/>
            <person name="Sheth M."/>
            <person name="Batra D."/>
            <person name="Pryor J."/>
            <person name="Bernardet J.-F."/>
            <person name="Hugo C."/>
            <person name="Kampfer P."/>
            <person name="Newman J."/>
            <person name="Mcquiston J.R."/>
        </authorList>
    </citation>
    <scope>NUCLEOTIDE SEQUENCE [LARGE SCALE GENOMIC DNA]</scope>
    <source>
        <strain evidence="2 3">H6466</strain>
    </source>
</reference>
<dbReference type="Proteomes" id="UP000272316">
    <property type="component" value="Chromosome"/>
</dbReference>
<protein>
    <recommendedName>
        <fullName evidence="4">DUF1018 domain-containing protein</fullName>
    </recommendedName>
</protein>
<proteinExistence type="predicted"/>
<evidence type="ECO:0008006" key="4">
    <source>
        <dbReference type="Google" id="ProtNLM"/>
    </source>
</evidence>
<organism evidence="2 3">
    <name type="scientific">Epilithonimonas vandammei</name>
    <dbReference type="NCBI Taxonomy" id="2487072"/>
    <lineage>
        <taxon>Bacteria</taxon>
        <taxon>Pseudomonadati</taxon>
        <taxon>Bacteroidota</taxon>
        <taxon>Flavobacteriia</taxon>
        <taxon>Flavobacteriales</taxon>
        <taxon>Weeksellaceae</taxon>
        <taxon>Chryseobacterium group</taxon>
        <taxon>Epilithonimonas</taxon>
    </lineage>
</organism>
<name>A0A3G8ZMG6_9FLAO</name>
<dbReference type="KEGG" id="eva:EIB75_00790"/>
<accession>A0A3G8ZMG6</accession>
<dbReference type="RefSeq" id="WP_124985373.1">
    <property type="nucleotide sequence ID" value="NZ_CP034160.1"/>
</dbReference>
<gene>
    <name evidence="1" type="ORF">EIB75_00790</name>
    <name evidence="2" type="ORF">EIB75_10765</name>
</gene>
<dbReference type="KEGG" id="eva:EIB75_10765"/>
<evidence type="ECO:0000313" key="2">
    <source>
        <dbReference type="EMBL" id="AZI55704.1"/>
    </source>
</evidence>
<evidence type="ECO:0000313" key="3">
    <source>
        <dbReference type="Proteomes" id="UP000272316"/>
    </source>
</evidence>
<dbReference type="EMBL" id="CP034160">
    <property type="protein sequence ID" value="AZI55704.1"/>
    <property type="molecule type" value="Genomic_DNA"/>
</dbReference>
<sequence length="138" mass="15773">MATLKKLMILLSKEGLLEQRADIIKEWTGGRTTSATELTPAEITAMCFVLEKDSIETLDKKRKRLIAAIFGLFKRMHKPVSMEYVKGIACRAAKVERFNQISSTRLDSLYNAFKIAQKDLSFTQKMVEGYINEQKSYN</sequence>